<feature type="signal peptide" evidence="2">
    <location>
        <begin position="1"/>
        <end position="23"/>
    </location>
</feature>
<dbReference type="RefSeq" id="WP_105186681.1">
    <property type="nucleotide sequence ID" value="NZ_BAAAGO010000006.1"/>
</dbReference>
<gene>
    <name evidence="3" type="ORF">MPLG2_3073</name>
</gene>
<protein>
    <recommendedName>
        <fullName evidence="5">Lipoprotein</fullName>
    </recommendedName>
</protein>
<feature type="region of interest" description="Disordered" evidence="1">
    <location>
        <begin position="27"/>
        <end position="67"/>
    </location>
</feature>
<evidence type="ECO:0000313" key="3">
    <source>
        <dbReference type="EMBL" id="SPD88103.1"/>
    </source>
</evidence>
<evidence type="ECO:0000313" key="4">
    <source>
        <dbReference type="Proteomes" id="UP000238164"/>
    </source>
</evidence>
<proteinExistence type="predicted"/>
<dbReference type="EMBL" id="LT985188">
    <property type="protein sequence ID" value="SPD88103.1"/>
    <property type="molecule type" value="Genomic_DNA"/>
</dbReference>
<feature type="chain" id="PRO_5038445112" description="Lipoprotein" evidence="2">
    <location>
        <begin position="24"/>
        <end position="228"/>
    </location>
</feature>
<sequence length="228" mass="23241">MAMTSRALSALGVALLLSGCATVPPTATSTSPSAVMSPTAASPSAESASPSPSDTDSPSSSAGTSTSPAAPAVLVLRPTGIDSLKFGAAEKDVVAVVDAKAGKPDDSYTGKVCELDDATPYGRQLLYGGAALLFQSKAKGTQSSPRTLASWVVNLDQPLRSAMKLEAGYPTETTFAKLKTTFPKGKLSKIALGESAVWIFTTPSGLWYRGDDNKTPTDVGAGSMGTCE</sequence>
<organism evidence="3 4">
    <name type="scientific">Micropruina glycogenica</name>
    <dbReference type="NCBI Taxonomy" id="75385"/>
    <lineage>
        <taxon>Bacteria</taxon>
        <taxon>Bacillati</taxon>
        <taxon>Actinomycetota</taxon>
        <taxon>Actinomycetes</taxon>
        <taxon>Propionibacteriales</taxon>
        <taxon>Nocardioidaceae</taxon>
        <taxon>Micropruina</taxon>
    </lineage>
</organism>
<reference evidence="3 4" key="1">
    <citation type="submission" date="2018-02" db="EMBL/GenBank/DDBJ databases">
        <authorList>
            <person name="Cohen D.B."/>
            <person name="Kent A.D."/>
        </authorList>
    </citation>
    <scope>NUCLEOTIDE SEQUENCE [LARGE SCALE GENOMIC DNA]</scope>
    <source>
        <strain evidence="3">1</strain>
    </source>
</reference>
<dbReference type="KEGG" id="mgg:MPLG2_3073"/>
<keyword evidence="4" id="KW-1185">Reference proteome</keyword>
<dbReference type="Proteomes" id="UP000238164">
    <property type="component" value="Chromosome 1"/>
</dbReference>
<name>A0A2N9JKK3_9ACTN</name>
<dbReference type="PROSITE" id="PS51257">
    <property type="entry name" value="PROKAR_LIPOPROTEIN"/>
    <property type="match status" value="1"/>
</dbReference>
<evidence type="ECO:0008006" key="5">
    <source>
        <dbReference type="Google" id="ProtNLM"/>
    </source>
</evidence>
<keyword evidence="2" id="KW-0732">Signal</keyword>
<accession>A0A2N9JKK3</accession>
<dbReference type="AlphaFoldDB" id="A0A2N9JKK3"/>
<evidence type="ECO:0000256" key="1">
    <source>
        <dbReference type="SAM" id="MobiDB-lite"/>
    </source>
</evidence>
<evidence type="ECO:0000256" key="2">
    <source>
        <dbReference type="SAM" id="SignalP"/>
    </source>
</evidence>